<organism evidence="1 2">
    <name type="scientific">Candidatus Magasanikbacteria bacterium GW2011_GWA2_56_11</name>
    <dbReference type="NCBI Taxonomy" id="1619044"/>
    <lineage>
        <taxon>Bacteria</taxon>
        <taxon>Candidatus Magasanikiibacteriota</taxon>
    </lineage>
</organism>
<name>A0A0G1YH18_9BACT</name>
<protein>
    <submittedName>
        <fullName evidence="1">Uncharacterized protein</fullName>
    </submittedName>
</protein>
<evidence type="ECO:0000313" key="1">
    <source>
        <dbReference type="EMBL" id="KKW42515.1"/>
    </source>
</evidence>
<reference evidence="1 2" key="1">
    <citation type="journal article" date="2015" name="Nature">
        <title>rRNA introns, odd ribosomes, and small enigmatic genomes across a large radiation of phyla.</title>
        <authorList>
            <person name="Brown C.T."/>
            <person name="Hug L.A."/>
            <person name="Thomas B.C."/>
            <person name="Sharon I."/>
            <person name="Castelle C.J."/>
            <person name="Singh A."/>
            <person name="Wilkins M.J."/>
            <person name="Williams K.H."/>
            <person name="Banfield J.F."/>
        </authorList>
    </citation>
    <scope>NUCLEOTIDE SEQUENCE [LARGE SCALE GENOMIC DNA]</scope>
</reference>
<dbReference type="EMBL" id="LCRX01000006">
    <property type="protein sequence ID" value="KKW42515.1"/>
    <property type="molecule type" value="Genomic_DNA"/>
</dbReference>
<evidence type="ECO:0000313" key="2">
    <source>
        <dbReference type="Proteomes" id="UP000033870"/>
    </source>
</evidence>
<gene>
    <name evidence="1" type="ORF">UY92_C0006G0076</name>
</gene>
<accession>A0A0G1YH18</accession>
<dbReference type="STRING" id="1619044.UY92_C0006G0076"/>
<proteinExistence type="predicted"/>
<sequence length="156" mass="17650">MSLMLILAMRFEPDDFGRQFELFELLFEPVDKGCLVIAQGDYTGPDALDNAVSIIRVPHHDAVDQINMSEDFAALFFIMQRQTAFYFSDRNVAGENDCEMVAIAPSLFEKRDVSGMKDVKGPENHDTFHILALSWPASRVRQDPVPVSGWETRLPL</sequence>
<dbReference type="Proteomes" id="UP000033870">
    <property type="component" value="Unassembled WGS sequence"/>
</dbReference>
<dbReference type="AlphaFoldDB" id="A0A0G1YH18"/>
<comment type="caution">
    <text evidence="1">The sequence shown here is derived from an EMBL/GenBank/DDBJ whole genome shotgun (WGS) entry which is preliminary data.</text>
</comment>